<evidence type="ECO:0000259" key="10">
    <source>
        <dbReference type="Pfam" id="PF00535"/>
    </source>
</evidence>
<evidence type="ECO:0000256" key="1">
    <source>
        <dbReference type="ARBA" id="ARBA00004922"/>
    </source>
</evidence>
<accession>A0A4R1P7V2</accession>
<reference evidence="12 13" key="1">
    <citation type="submission" date="2019-03" db="EMBL/GenBank/DDBJ databases">
        <title>Genomic Encyclopedia of Type Strains, Phase IV (KMG-IV): sequencing the most valuable type-strain genomes for metagenomic binning, comparative biology and taxonomic classification.</title>
        <authorList>
            <person name="Goeker M."/>
        </authorList>
    </citation>
    <scope>NUCLEOTIDE SEQUENCE [LARGE SCALE GENOMIC DNA]</scope>
    <source>
        <strain evidence="12 13">DSM 2286</strain>
    </source>
</reference>
<evidence type="ECO:0000256" key="3">
    <source>
        <dbReference type="ARBA" id="ARBA00011970"/>
    </source>
</evidence>
<dbReference type="EC" id="2.4.1.255" evidence="3"/>
<dbReference type="InterPro" id="IPR019734">
    <property type="entry name" value="TPR_rpt"/>
</dbReference>
<name>A0A4R1P7V2_9GAMM</name>
<feature type="domain" description="O-GlcNAc transferase C-terminal" evidence="11">
    <location>
        <begin position="251"/>
        <end position="403"/>
    </location>
</feature>
<dbReference type="SUPFAM" id="SSF53756">
    <property type="entry name" value="UDP-Glycosyltransferase/glycogen phosphorylase"/>
    <property type="match status" value="1"/>
</dbReference>
<comment type="similarity">
    <text evidence="2">Belongs to the glycosyltransferase 41 family. O-GlcNAc transferase subfamily.</text>
</comment>
<dbReference type="Gene3D" id="3.40.50.2000">
    <property type="entry name" value="Glycogen Phosphorylase B"/>
    <property type="match status" value="1"/>
</dbReference>
<sequence length="1209" mass="136694">MSRPPKTAGSPRAQRHPQTKAQAQQAINRAPKQASGWKALGNCLLQEKQYPEAQHALEQARTLDPHDAETLILLGMVEIKLGDIQTAQELAQKSLEIAPNNPDGLCLLARIFYDRGLYDQALGYIEQALAIVPNREDALERKALIFTKTHRYEKAIILFDGLIRRRPDYFAFWNNAANLLKDIGQLDKAETYYLKAIELSGDSPLAYSNRLTNLHYNPAVSRQTIFDVCKEWEARYAPKDTPPRPQPEECLPQRRLRIGMISDGFSNHPVGRMITLMLESLSRHEFELFAYSTNNFEDPLTRRIKQSVDHWASIAHLTDEQFAERIRSEKIDILIDLAGHNAGNRMRTMALQPAPLLVKWVGGLINTTGLSAIDYLLSDSIESPPGEDAFYTEKLIRLPDDYICFTPPEYVPEINNLPALSNGHITLGCFNNPTKINPVVLAEWARLMHALPNSRLLLKGMQYNSEDLCQRVRTIMVEQGIEAERLMIEGPSPHRELLQTYNRIDIALDPWPYSGGLTTCEAFLMGVPVVSLPGPTFAGRHSATHLVNAGMSELVVNSWDEYRARVLELASDLDSLSTIRRHLRDVLLQSPVCDGPRFARNFTIAMRAIWQRYCEGKQPAALTLDQEGLAWFEGDSQPMQLQHPAPEVDSDQNAFNFAFEGKVVTLDNGALLVGTTGFSSLQKLGAFAAIAFDPTSKVTNAAQLQAAGELHHFPHVTLGDGREGTLFACLDPAMNATLEPLPADQQLPGNQEATQIIAKLPITTLRLDDIEGLENIDWLLLDNMNDSLAILENGEKALANTLLVQVRVNFSPTHKNQPELTQISHWLSRHGFSFYRLNNLQHYSHLPRRDDLLKQQATQLVSADAIFIQSPHRLEHLGPQQKSKLAFILHTVYQMHDLALSILESADAQNGEKYLESTGYLEKPLPPTNVAPLPRIYLNLSRPKVCIGIPAYNEEMYIRETLLSLKKQDIDGVKFLISDNASSDKTLEIARSLSSDDGRFELVRHSENIGAAENFIKLFQESESEYFMWLGAHDYLSENYLQEVVDLLDREKETSMACGTPFGIMDGKIFGPTKEAIYDFTQKSPTERYLKSVAELANCTIFHSLFRRTDLNGFSFRKTISFDHVLISHLLWKGKLNYAQDSTYFRRYFPRRETSSEERILGKKEKLKRKDFFEFYTSNLQSLLEPADITNKKTLLKQSEEILKARFPL</sequence>
<evidence type="ECO:0000313" key="13">
    <source>
        <dbReference type="Proteomes" id="UP000295169"/>
    </source>
</evidence>
<dbReference type="SUPFAM" id="SSF53448">
    <property type="entry name" value="Nucleotide-diphospho-sugar transferases"/>
    <property type="match status" value="1"/>
</dbReference>
<protein>
    <recommendedName>
        <fullName evidence="3">protein O-GlcNAc transferase</fullName>
        <ecNumber evidence="3">2.4.1.255</ecNumber>
    </recommendedName>
</protein>
<dbReference type="InterPro" id="IPR029044">
    <property type="entry name" value="Nucleotide-diphossugar_trans"/>
</dbReference>
<evidence type="ECO:0000256" key="7">
    <source>
        <dbReference type="ARBA" id="ARBA00022803"/>
    </source>
</evidence>
<dbReference type="EMBL" id="SMMU01000039">
    <property type="protein sequence ID" value="TCL21664.1"/>
    <property type="molecule type" value="Genomic_DNA"/>
</dbReference>
<dbReference type="AlphaFoldDB" id="A0A4R1P7V2"/>
<dbReference type="SUPFAM" id="SSF48452">
    <property type="entry name" value="TPR-like"/>
    <property type="match status" value="1"/>
</dbReference>
<dbReference type="Gene3D" id="1.25.40.10">
    <property type="entry name" value="Tetratricopeptide repeat domain"/>
    <property type="match status" value="2"/>
</dbReference>
<dbReference type="Gene3D" id="3.90.550.10">
    <property type="entry name" value="Spore Coat Polysaccharide Biosynthesis Protein SpsA, Chain A"/>
    <property type="match status" value="1"/>
</dbReference>
<dbReference type="InterPro" id="IPR001173">
    <property type="entry name" value="Glyco_trans_2-like"/>
</dbReference>
<organism evidence="12 13">
    <name type="scientific">Azotobacter chroococcum</name>
    <dbReference type="NCBI Taxonomy" id="353"/>
    <lineage>
        <taxon>Bacteria</taxon>
        <taxon>Pseudomonadati</taxon>
        <taxon>Pseudomonadota</taxon>
        <taxon>Gammaproteobacteria</taxon>
        <taxon>Pseudomonadales</taxon>
        <taxon>Pseudomonadaceae</taxon>
        <taxon>Azotobacter</taxon>
    </lineage>
</organism>
<feature type="repeat" description="TPR" evidence="8">
    <location>
        <begin position="68"/>
        <end position="101"/>
    </location>
</feature>
<feature type="domain" description="O-GlcNAc transferase C-terminal" evidence="11">
    <location>
        <begin position="421"/>
        <end position="599"/>
    </location>
</feature>
<dbReference type="PANTHER" id="PTHR44835">
    <property type="entry name" value="UDP-N-ACETYLGLUCOSAMINE--PEPTIDE N-ACETYLGLUCOSAMINYLTRANSFERASE SPINDLY-RELATED"/>
    <property type="match status" value="1"/>
</dbReference>
<dbReference type="RefSeq" id="WP_131299767.1">
    <property type="nucleotide sequence ID" value="NZ_JBHLST010000035.1"/>
</dbReference>
<feature type="repeat" description="TPR" evidence="8">
    <location>
        <begin position="34"/>
        <end position="67"/>
    </location>
</feature>
<dbReference type="Pfam" id="PF00535">
    <property type="entry name" value="Glycos_transf_2"/>
    <property type="match status" value="1"/>
</dbReference>
<dbReference type="PANTHER" id="PTHR44835:SF1">
    <property type="entry name" value="PROTEIN O-GLCNAC TRANSFERASE"/>
    <property type="match status" value="1"/>
</dbReference>
<feature type="region of interest" description="Disordered" evidence="9">
    <location>
        <begin position="1"/>
        <end position="31"/>
    </location>
</feature>
<dbReference type="CDD" id="cd00761">
    <property type="entry name" value="Glyco_tranf_GTA_type"/>
    <property type="match status" value="1"/>
</dbReference>
<feature type="repeat" description="TPR" evidence="8">
    <location>
        <begin position="102"/>
        <end position="135"/>
    </location>
</feature>
<evidence type="ECO:0000256" key="8">
    <source>
        <dbReference type="PROSITE-ProRule" id="PRU00339"/>
    </source>
</evidence>
<dbReference type="GO" id="GO:0097363">
    <property type="term" value="F:protein O-acetylglucosaminyltransferase activity"/>
    <property type="evidence" value="ECO:0007669"/>
    <property type="project" value="UniProtKB-EC"/>
</dbReference>
<dbReference type="PROSITE" id="PS50005">
    <property type="entry name" value="TPR"/>
    <property type="match status" value="3"/>
</dbReference>
<dbReference type="Pfam" id="PF13181">
    <property type="entry name" value="TPR_8"/>
    <property type="match status" value="1"/>
</dbReference>
<dbReference type="InterPro" id="IPR051939">
    <property type="entry name" value="Glycosyltr_41/O-GlcNAc_trsf"/>
</dbReference>
<keyword evidence="7 8" id="KW-0802">TPR repeat</keyword>
<gene>
    <name evidence="12" type="ORF">EV691_13920</name>
</gene>
<dbReference type="Pfam" id="PF13844">
    <property type="entry name" value="Glyco_transf_41"/>
    <property type="match status" value="2"/>
</dbReference>
<dbReference type="SMART" id="SM00028">
    <property type="entry name" value="TPR"/>
    <property type="match status" value="5"/>
</dbReference>
<proteinExistence type="inferred from homology"/>
<comment type="caution">
    <text evidence="12">The sequence shown here is derived from an EMBL/GenBank/DDBJ whole genome shotgun (WGS) entry which is preliminary data.</text>
</comment>
<dbReference type="Proteomes" id="UP000295169">
    <property type="component" value="Unassembled WGS sequence"/>
</dbReference>
<feature type="domain" description="Glycosyltransferase 2-like" evidence="10">
    <location>
        <begin position="946"/>
        <end position="1103"/>
    </location>
</feature>
<dbReference type="InterPro" id="IPR011990">
    <property type="entry name" value="TPR-like_helical_dom_sf"/>
</dbReference>
<evidence type="ECO:0000256" key="4">
    <source>
        <dbReference type="ARBA" id="ARBA00022676"/>
    </source>
</evidence>
<dbReference type="Pfam" id="PF14559">
    <property type="entry name" value="TPR_19"/>
    <property type="match status" value="1"/>
</dbReference>
<evidence type="ECO:0000256" key="5">
    <source>
        <dbReference type="ARBA" id="ARBA00022679"/>
    </source>
</evidence>
<comment type="pathway">
    <text evidence="1">Protein modification; protein glycosylation.</text>
</comment>
<evidence type="ECO:0000313" key="12">
    <source>
        <dbReference type="EMBL" id="TCL21664.1"/>
    </source>
</evidence>
<evidence type="ECO:0000256" key="2">
    <source>
        <dbReference type="ARBA" id="ARBA00005386"/>
    </source>
</evidence>
<keyword evidence="6" id="KW-0677">Repeat</keyword>
<keyword evidence="5 12" id="KW-0808">Transferase</keyword>
<dbReference type="Gene3D" id="3.40.50.11380">
    <property type="match status" value="1"/>
</dbReference>
<evidence type="ECO:0000259" key="11">
    <source>
        <dbReference type="Pfam" id="PF13844"/>
    </source>
</evidence>
<keyword evidence="4" id="KW-0328">Glycosyltransferase</keyword>
<dbReference type="InterPro" id="IPR029489">
    <property type="entry name" value="OGT/SEC/SPY_C"/>
</dbReference>
<evidence type="ECO:0000256" key="9">
    <source>
        <dbReference type="SAM" id="MobiDB-lite"/>
    </source>
</evidence>
<evidence type="ECO:0000256" key="6">
    <source>
        <dbReference type="ARBA" id="ARBA00022737"/>
    </source>
</evidence>